<feature type="compositionally biased region" description="Low complexity" evidence="1">
    <location>
        <begin position="17"/>
        <end position="34"/>
    </location>
</feature>
<dbReference type="EMBL" id="QQYZ01000003">
    <property type="protein sequence ID" value="RSY88623.1"/>
    <property type="molecule type" value="Genomic_DNA"/>
</dbReference>
<dbReference type="EMBL" id="QQWO01000011">
    <property type="protein sequence ID" value="RSV01778.1"/>
    <property type="molecule type" value="Genomic_DNA"/>
</dbReference>
<evidence type="ECO:0000313" key="7">
    <source>
        <dbReference type="Proteomes" id="UP000286681"/>
    </source>
</evidence>
<sequence length="129" mass="13633">MGIFSSIKNAIFGKAKAAPAPEAAPQPEAVAAQPAPQPAPEQPQEVDIEAVLVELDASDGRGLNWRTSIVDLMKLVGLESSLAERKELAQELGYTGALDGSAEMNIWLHKRVMQELAANGGKVPASMLD</sequence>
<dbReference type="OrthoDB" id="9812045at2"/>
<dbReference type="Proteomes" id="UP000287746">
    <property type="component" value="Unassembled WGS sequence"/>
</dbReference>
<evidence type="ECO:0000313" key="5">
    <source>
        <dbReference type="EMBL" id="RSY88623.1"/>
    </source>
</evidence>
<evidence type="ECO:0000313" key="6">
    <source>
        <dbReference type="Proteomes" id="UP000185161"/>
    </source>
</evidence>
<name>A0A1L6JA08_9SPHN</name>
<feature type="region of interest" description="Disordered" evidence="1">
    <location>
        <begin position="16"/>
        <end position="45"/>
    </location>
</feature>
<evidence type="ECO:0000313" key="8">
    <source>
        <dbReference type="Proteomes" id="UP000287746"/>
    </source>
</evidence>
<dbReference type="GeneID" id="44132947"/>
<gene>
    <name evidence="3" type="ORF">BRX40_10280</name>
    <name evidence="4" type="ORF">CA257_13805</name>
    <name evidence="5" type="ORF">DAH66_03965</name>
</gene>
<reference evidence="7 8" key="3">
    <citation type="submission" date="2018-07" db="EMBL/GenBank/DDBJ databases">
        <title>Genomic and Epidemiologic Investigation of an Indolent Hospital Outbreak.</title>
        <authorList>
            <person name="Johnson R.C."/>
            <person name="Deming C."/>
            <person name="Conlan S."/>
            <person name="Zellmer C.J."/>
            <person name="Michelin A.V."/>
            <person name="Lee-Lin S."/>
            <person name="Thomas P.J."/>
            <person name="Park M."/>
            <person name="Weingarten R.A."/>
            <person name="Less J."/>
            <person name="Dekker J.P."/>
            <person name="Frank K.M."/>
            <person name="Musser K.A."/>
            <person name="Mcquiston J.R."/>
            <person name="Henderson D.K."/>
            <person name="Lau A.F."/>
            <person name="Palmore T.N."/>
            <person name="Segre J.A."/>
        </authorList>
    </citation>
    <scope>NUCLEOTIDE SEQUENCE [LARGE SCALE GENOMIC DNA]</scope>
    <source>
        <strain evidence="5 8">SK-CDC1_0717</strain>
        <strain evidence="4 7">SK-NIH.Env10_0317</strain>
    </source>
</reference>
<dbReference type="RefSeq" id="WP_075151510.1">
    <property type="nucleotide sequence ID" value="NZ_CP018820.1"/>
</dbReference>
<feature type="domain" description="DUF3597" evidence="2">
    <location>
        <begin position="3"/>
        <end position="124"/>
    </location>
</feature>
<evidence type="ECO:0000313" key="4">
    <source>
        <dbReference type="EMBL" id="RSV01778.1"/>
    </source>
</evidence>
<evidence type="ECO:0000313" key="3">
    <source>
        <dbReference type="EMBL" id="APR52758.1"/>
    </source>
</evidence>
<dbReference type="KEGG" id="skr:BRX40_10280"/>
<dbReference type="InterPro" id="IPR022016">
    <property type="entry name" value="DUF3597"/>
</dbReference>
<evidence type="ECO:0000256" key="1">
    <source>
        <dbReference type="SAM" id="MobiDB-lite"/>
    </source>
</evidence>
<proteinExistence type="predicted"/>
<organism evidence="3 6">
    <name type="scientific">Sphingomonas koreensis</name>
    <dbReference type="NCBI Taxonomy" id="93064"/>
    <lineage>
        <taxon>Bacteria</taxon>
        <taxon>Pseudomonadati</taxon>
        <taxon>Pseudomonadota</taxon>
        <taxon>Alphaproteobacteria</taxon>
        <taxon>Sphingomonadales</taxon>
        <taxon>Sphingomonadaceae</taxon>
        <taxon>Sphingomonas</taxon>
    </lineage>
</organism>
<dbReference type="SUPFAM" id="SSF158634">
    <property type="entry name" value="RPA2825-like"/>
    <property type="match status" value="1"/>
</dbReference>
<dbReference type="STRING" id="93064.BRX40_10280"/>
<keyword evidence="6" id="KW-1185">Reference proteome</keyword>
<dbReference type="Proteomes" id="UP000185161">
    <property type="component" value="Chromosome"/>
</dbReference>
<evidence type="ECO:0000259" key="2">
    <source>
        <dbReference type="Pfam" id="PF12200"/>
    </source>
</evidence>
<dbReference type="AlphaFoldDB" id="A0A1L6JA08"/>
<dbReference type="Proteomes" id="UP000286681">
    <property type="component" value="Unassembled WGS sequence"/>
</dbReference>
<reference evidence="6" key="2">
    <citation type="submission" date="2016-12" db="EMBL/GenBank/DDBJ databases">
        <title>Whole genome sequencing of Sphingomonas sp. ABOJV.</title>
        <authorList>
            <person name="Conlan S."/>
            <person name="Thomas P.J."/>
            <person name="Mullikin J."/>
            <person name="Palmore T.N."/>
            <person name="Frank K.M."/>
            <person name="Segre J.A."/>
        </authorList>
    </citation>
    <scope>NUCLEOTIDE SEQUENCE [LARGE SCALE GENOMIC DNA]</scope>
    <source>
        <strain evidence="6">ABOJV</strain>
    </source>
</reference>
<dbReference type="EMBL" id="CP018820">
    <property type="protein sequence ID" value="APR52758.1"/>
    <property type="molecule type" value="Genomic_DNA"/>
</dbReference>
<reference evidence="3" key="1">
    <citation type="submission" date="2016-12" db="EMBL/GenBank/DDBJ databases">
        <title>Whole genome sequencing of Sphingomonas koreensis.</title>
        <authorList>
            <person name="Conlan S."/>
            <person name="Thomas P.J."/>
            <person name="Mullikin J."/>
            <person name="Palmore T.N."/>
            <person name="Frank K.M."/>
            <person name="Segre J.A."/>
        </authorList>
    </citation>
    <scope>NUCLEOTIDE SEQUENCE</scope>
    <source>
        <strain evidence="3">ABOJV</strain>
    </source>
</reference>
<dbReference type="Pfam" id="PF12200">
    <property type="entry name" value="DUF3597"/>
    <property type="match status" value="1"/>
</dbReference>
<accession>A0A1L6JA08</accession>
<protein>
    <submittedName>
        <fullName evidence="4">DUF3597 domain-containing protein</fullName>
    </submittedName>
</protein>